<reference evidence="2 3" key="1">
    <citation type="journal article" date="2021" name="BMC Genomics">
        <title>Datura genome reveals duplications of psychoactive alkaloid biosynthetic genes and high mutation rate following tissue culture.</title>
        <authorList>
            <person name="Rajewski A."/>
            <person name="Carter-House D."/>
            <person name="Stajich J."/>
            <person name="Litt A."/>
        </authorList>
    </citation>
    <scope>NUCLEOTIDE SEQUENCE [LARGE SCALE GENOMIC DNA]</scope>
    <source>
        <strain evidence="2">AR-01</strain>
    </source>
</reference>
<evidence type="ECO:0000313" key="2">
    <source>
        <dbReference type="EMBL" id="MCD9639332.1"/>
    </source>
</evidence>
<keyword evidence="3" id="KW-1185">Reference proteome</keyword>
<gene>
    <name evidence="2" type="ORF">HAX54_023772</name>
</gene>
<comment type="caution">
    <text evidence="2">The sequence shown here is derived from an EMBL/GenBank/DDBJ whole genome shotgun (WGS) entry which is preliminary data.</text>
</comment>
<feature type="compositionally biased region" description="Low complexity" evidence="1">
    <location>
        <begin position="94"/>
        <end position="107"/>
    </location>
</feature>
<feature type="region of interest" description="Disordered" evidence="1">
    <location>
        <begin position="94"/>
        <end position="114"/>
    </location>
</feature>
<dbReference type="Proteomes" id="UP000823775">
    <property type="component" value="Unassembled WGS sequence"/>
</dbReference>
<organism evidence="2 3">
    <name type="scientific">Datura stramonium</name>
    <name type="common">Jimsonweed</name>
    <name type="synonym">Common thornapple</name>
    <dbReference type="NCBI Taxonomy" id="4076"/>
    <lineage>
        <taxon>Eukaryota</taxon>
        <taxon>Viridiplantae</taxon>
        <taxon>Streptophyta</taxon>
        <taxon>Embryophyta</taxon>
        <taxon>Tracheophyta</taxon>
        <taxon>Spermatophyta</taxon>
        <taxon>Magnoliopsida</taxon>
        <taxon>eudicotyledons</taxon>
        <taxon>Gunneridae</taxon>
        <taxon>Pentapetalae</taxon>
        <taxon>asterids</taxon>
        <taxon>lamiids</taxon>
        <taxon>Solanales</taxon>
        <taxon>Solanaceae</taxon>
        <taxon>Solanoideae</taxon>
        <taxon>Datureae</taxon>
        <taxon>Datura</taxon>
    </lineage>
</organism>
<accession>A0ABS8UX48</accession>
<sequence length="148" mass="16541">MWTVNHPLTQYQSLSLNLNGESWAKEDVREPIYRRCFRSIFASEIRLSGFMYPSGVDRFKRQFAHILKSIMVKVELNTHFRGSMLPCLASVASNLESPPGSPGSENSDANVQNGPNKANYSARSLLKSASISASKCVVLKKKYRGRAN</sequence>
<protein>
    <submittedName>
        <fullName evidence="2">Uncharacterized protein</fullName>
    </submittedName>
</protein>
<name>A0ABS8UX48_DATST</name>
<proteinExistence type="predicted"/>
<dbReference type="EMBL" id="JACEIK010002890">
    <property type="protein sequence ID" value="MCD9639332.1"/>
    <property type="molecule type" value="Genomic_DNA"/>
</dbReference>
<evidence type="ECO:0000313" key="3">
    <source>
        <dbReference type="Proteomes" id="UP000823775"/>
    </source>
</evidence>
<evidence type="ECO:0000256" key="1">
    <source>
        <dbReference type="SAM" id="MobiDB-lite"/>
    </source>
</evidence>